<evidence type="ECO:0000313" key="1">
    <source>
        <dbReference type="EMBL" id="HEM66567.1"/>
    </source>
</evidence>
<accession>A0A7J2U2P2</accession>
<gene>
    <name evidence="1" type="ORF">ENO26_03200</name>
</gene>
<organism evidence="1">
    <name type="scientific">Ignisphaera aggregans</name>
    <dbReference type="NCBI Taxonomy" id="334771"/>
    <lineage>
        <taxon>Archaea</taxon>
        <taxon>Thermoproteota</taxon>
        <taxon>Thermoprotei</taxon>
        <taxon>Desulfurococcales</taxon>
        <taxon>Desulfurococcaceae</taxon>
        <taxon>Ignisphaera</taxon>
    </lineage>
</organism>
<comment type="caution">
    <text evidence="1">The sequence shown here is derived from an EMBL/GenBank/DDBJ whole genome shotgun (WGS) entry which is preliminary data.</text>
</comment>
<dbReference type="AlphaFoldDB" id="A0A7J2U2P2"/>
<proteinExistence type="predicted"/>
<name>A0A7J2U2P2_9CREN</name>
<dbReference type="EMBL" id="DSEU01000018">
    <property type="protein sequence ID" value="HEM66567.1"/>
    <property type="molecule type" value="Genomic_DNA"/>
</dbReference>
<reference evidence="1" key="1">
    <citation type="journal article" date="2020" name="mSystems">
        <title>Genome- and Community-Level Interaction Insights into Carbon Utilization and Element Cycling Functions of Hydrothermarchaeota in Hydrothermal Sediment.</title>
        <authorList>
            <person name="Zhou Z."/>
            <person name="Liu Y."/>
            <person name="Xu W."/>
            <person name="Pan J."/>
            <person name="Luo Z.H."/>
            <person name="Li M."/>
        </authorList>
    </citation>
    <scope>NUCLEOTIDE SEQUENCE [LARGE SCALE GENOMIC DNA]</scope>
    <source>
        <strain evidence="1">SpSt-125</strain>
    </source>
</reference>
<sequence>MPAREAAPPYTVRCITVTDAPHASVHHCSIYHKGSLEEIASIWIVGKNTPNPRIVVRSPKSLEKALEDMYTESELRAIAKRLAVKSERARNIELKRIVEKALETGWIP</sequence>
<protein>
    <submittedName>
        <fullName evidence="1">Uncharacterized protein</fullName>
    </submittedName>
</protein>